<dbReference type="PANTHER" id="PTHR23101">
    <property type="entry name" value="RAB GDP/GTP EXCHANGE FACTOR"/>
    <property type="match status" value="1"/>
</dbReference>
<dbReference type="PANTHER" id="PTHR23101:SF97">
    <property type="entry name" value="DOMAIN PROTEIN, PUTATIVE (AFU_ORTHOLOGUE AFUA_2G10890)-RELATED"/>
    <property type="match status" value="1"/>
</dbReference>
<dbReference type="AlphaFoldDB" id="A0A420H7K2"/>
<dbReference type="GO" id="GO:0005829">
    <property type="term" value="C:cytosol"/>
    <property type="evidence" value="ECO:0007669"/>
    <property type="project" value="TreeGrafter"/>
</dbReference>
<gene>
    <name evidence="3" type="ORF">GcC1_221027</name>
</gene>
<feature type="compositionally biased region" description="Polar residues" evidence="1">
    <location>
        <begin position="530"/>
        <end position="546"/>
    </location>
</feature>
<dbReference type="GO" id="GO:0031267">
    <property type="term" value="F:small GTPase binding"/>
    <property type="evidence" value="ECO:0007669"/>
    <property type="project" value="TreeGrafter"/>
</dbReference>
<feature type="compositionally biased region" description="Polar residues" evidence="1">
    <location>
        <begin position="1"/>
        <end position="21"/>
    </location>
</feature>
<name>A0A420H7K2_9PEZI</name>
<feature type="region of interest" description="Disordered" evidence="1">
    <location>
        <begin position="1"/>
        <end position="22"/>
    </location>
</feature>
<feature type="region of interest" description="Disordered" evidence="1">
    <location>
        <begin position="647"/>
        <end position="666"/>
    </location>
</feature>
<feature type="compositionally biased region" description="Polar residues" evidence="1">
    <location>
        <begin position="602"/>
        <end position="613"/>
    </location>
</feature>
<dbReference type="PROSITE" id="PS51205">
    <property type="entry name" value="VPS9"/>
    <property type="match status" value="1"/>
</dbReference>
<feature type="compositionally biased region" description="Basic and acidic residues" evidence="1">
    <location>
        <begin position="445"/>
        <end position="456"/>
    </location>
</feature>
<evidence type="ECO:0000256" key="1">
    <source>
        <dbReference type="SAM" id="MobiDB-lite"/>
    </source>
</evidence>
<dbReference type="EMBL" id="MCBR01022150">
    <property type="protein sequence ID" value="RKF53408.1"/>
    <property type="molecule type" value="Genomic_DNA"/>
</dbReference>
<feature type="region of interest" description="Disordered" evidence="1">
    <location>
        <begin position="433"/>
        <end position="480"/>
    </location>
</feature>
<feature type="domain" description="VPS9" evidence="2">
    <location>
        <begin position="241"/>
        <end position="395"/>
    </location>
</feature>
<sequence length="735" mass="81198">MESVMSSSENWKCESEPTQLQHDFKSIPKARASSSEISPQILRTNSLQLGTTDLWPEQNQQWETDTFERDPYGNEIRDLKITENLSDGFDKLPIELASLSDNFIESLSAKVHPSPPSVDKLSGLFQDFYEIAINHINTHVSILSVRHNPQSQTIPTLIPIRQTGTKLKSKNISADVANQLKPSREKECLEQQMLTSEEIADRREARRMLEYKRIALEEAVERKVCEATYDRIWRHRSTHDEERDEKLRSRTAALSLVGIGLRDLGVDLGDENNEKSATIKEKEVAESLAEARKELCAMNDLKYPLGKLQHLKAAHKAIVETLSHFHPSSSADEIMPMLIYTLITSRPEGTNIMSNLYFIQRFRNETKIDGEAAYCLTNLEAAISFLETVDLASLRADEALSGPPKSASRTCTPSPEIFDPLINPLTPSTSVSVAETSCASPNLDLSKRESSPKKMQNESQGQSWNSNVPFQPSTSHEVVNDSMMNSTDQGLESIGNSIGDSYKFLLAKLKGRQEDEIETRNELTVKSLEDSQNSIANPSEDGPTSSIAASFFHNPMVTSRMRSDSGSKIEERILSMIGGRKAPRDKSSDSNKRVSFAEDSNGVKNNSPLQNLSSANPALVESMRNLGNSLNPMNRISGIGMMRAFGRSTPPATPTSTSTPAPVSKDSLGASVSDLAPAFSDLSPALSSMRMAKVAPPLAKFLELQTPGDMKLNEAIELLLDYKRLANVLKELGVV</sequence>
<dbReference type="OrthoDB" id="10264848at2759"/>
<evidence type="ECO:0000313" key="3">
    <source>
        <dbReference type="EMBL" id="RKF53408.1"/>
    </source>
</evidence>
<dbReference type="GO" id="GO:0005085">
    <property type="term" value="F:guanyl-nucleotide exchange factor activity"/>
    <property type="evidence" value="ECO:0007669"/>
    <property type="project" value="InterPro"/>
</dbReference>
<dbReference type="GO" id="GO:0030139">
    <property type="term" value="C:endocytic vesicle"/>
    <property type="evidence" value="ECO:0007669"/>
    <property type="project" value="TreeGrafter"/>
</dbReference>
<feature type="compositionally biased region" description="Polar residues" evidence="1">
    <location>
        <begin position="457"/>
        <end position="480"/>
    </location>
</feature>
<feature type="compositionally biased region" description="Basic and acidic residues" evidence="1">
    <location>
        <begin position="582"/>
        <end position="596"/>
    </location>
</feature>
<comment type="caution">
    <text evidence="3">The sequence shown here is derived from an EMBL/GenBank/DDBJ whole genome shotgun (WGS) entry which is preliminary data.</text>
</comment>
<dbReference type="Gene3D" id="1.20.1050.80">
    <property type="entry name" value="VPS9 domain"/>
    <property type="match status" value="1"/>
</dbReference>
<dbReference type="Proteomes" id="UP000285405">
    <property type="component" value="Unassembled WGS sequence"/>
</dbReference>
<reference evidence="3 4" key="1">
    <citation type="journal article" date="2018" name="BMC Genomics">
        <title>Comparative genome analyses reveal sequence features reflecting distinct modes of host-adaptation between dicot and monocot powdery mildew.</title>
        <authorList>
            <person name="Wu Y."/>
            <person name="Ma X."/>
            <person name="Pan Z."/>
            <person name="Kale S.D."/>
            <person name="Song Y."/>
            <person name="King H."/>
            <person name="Zhang Q."/>
            <person name="Presley C."/>
            <person name="Deng X."/>
            <person name="Wei C.I."/>
            <person name="Xiao S."/>
        </authorList>
    </citation>
    <scope>NUCLEOTIDE SEQUENCE [LARGE SCALE GENOMIC DNA]</scope>
    <source>
        <strain evidence="3">UCSC1</strain>
    </source>
</reference>
<dbReference type="Pfam" id="PF02204">
    <property type="entry name" value="VPS9"/>
    <property type="match status" value="1"/>
</dbReference>
<evidence type="ECO:0000259" key="2">
    <source>
        <dbReference type="PROSITE" id="PS51205"/>
    </source>
</evidence>
<feature type="compositionally biased region" description="Low complexity" evidence="1">
    <location>
        <begin position="648"/>
        <end position="662"/>
    </location>
</feature>
<dbReference type="InterPro" id="IPR037191">
    <property type="entry name" value="VPS9_dom_sf"/>
</dbReference>
<dbReference type="InterPro" id="IPR045046">
    <property type="entry name" value="Vps9-like"/>
</dbReference>
<dbReference type="SMART" id="SM00167">
    <property type="entry name" value="VPS9"/>
    <property type="match status" value="1"/>
</dbReference>
<evidence type="ECO:0000313" key="4">
    <source>
        <dbReference type="Proteomes" id="UP000285405"/>
    </source>
</evidence>
<proteinExistence type="predicted"/>
<protein>
    <submittedName>
        <fullName evidence="3">Putative vps9 domain protein</fullName>
    </submittedName>
</protein>
<dbReference type="SUPFAM" id="SSF109993">
    <property type="entry name" value="VPS9 domain"/>
    <property type="match status" value="1"/>
</dbReference>
<accession>A0A420H7K2</accession>
<dbReference type="InterPro" id="IPR003123">
    <property type="entry name" value="VPS9"/>
</dbReference>
<dbReference type="GO" id="GO:0016192">
    <property type="term" value="P:vesicle-mediated transport"/>
    <property type="evidence" value="ECO:0007669"/>
    <property type="project" value="InterPro"/>
</dbReference>
<feature type="region of interest" description="Disordered" evidence="1">
    <location>
        <begin position="521"/>
        <end position="546"/>
    </location>
</feature>
<feature type="region of interest" description="Disordered" evidence="1">
    <location>
        <begin position="576"/>
        <end position="613"/>
    </location>
</feature>
<organism evidence="3 4">
    <name type="scientific">Golovinomyces cichoracearum</name>
    <dbReference type="NCBI Taxonomy" id="62708"/>
    <lineage>
        <taxon>Eukaryota</taxon>
        <taxon>Fungi</taxon>
        <taxon>Dikarya</taxon>
        <taxon>Ascomycota</taxon>
        <taxon>Pezizomycotina</taxon>
        <taxon>Leotiomycetes</taxon>
        <taxon>Erysiphales</taxon>
        <taxon>Erysiphaceae</taxon>
        <taxon>Golovinomyces</taxon>
    </lineage>
</organism>
<feature type="region of interest" description="Disordered" evidence="1">
    <location>
        <begin position="399"/>
        <end position="419"/>
    </location>
</feature>